<protein>
    <submittedName>
        <fullName evidence="1">Uncharacterized protein</fullName>
    </submittedName>
</protein>
<sequence length="49" mass="5842">MKLTVRRYYFSSDDFRFTPGSSGFDAIVILIALPWRRLREQTNCLDKRT</sequence>
<dbReference type="KEGG" id="hch:HCH_04243"/>
<evidence type="ECO:0000313" key="1">
    <source>
        <dbReference type="EMBL" id="ABC30950.1"/>
    </source>
</evidence>
<reference evidence="1 2" key="1">
    <citation type="journal article" date="2005" name="Nucleic Acids Res.">
        <title>Genomic blueprint of Hahella chejuensis, a marine microbe producing an algicidal agent.</title>
        <authorList>
            <person name="Jeong H."/>
            <person name="Yim J.H."/>
            <person name="Lee C."/>
            <person name="Choi S.-H."/>
            <person name="Park Y.K."/>
            <person name="Yoon S.H."/>
            <person name="Hur C.-G."/>
            <person name="Kang H.-Y."/>
            <person name="Kim D."/>
            <person name="Lee H.H."/>
            <person name="Park K.H."/>
            <person name="Park S.-H."/>
            <person name="Park H.-S."/>
            <person name="Lee H.K."/>
            <person name="Oh T.K."/>
            <person name="Kim J.F."/>
        </authorList>
    </citation>
    <scope>NUCLEOTIDE SEQUENCE [LARGE SCALE GENOMIC DNA]</scope>
    <source>
        <strain evidence="1 2">KCTC 2396</strain>
    </source>
</reference>
<dbReference type="STRING" id="349521.HCH_04243"/>
<name>Q2SEH4_HAHCH</name>
<dbReference type="HOGENOM" id="CLU_3136290_0_0_6"/>
<accession>Q2SEH4</accession>
<proteinExistence type="predicted"/>
<dbReference type="AlphaFoldDB" id="Q2SEH4"/>
<dbReference type="Proteomes" id="UP000000238">
    <property type="component" value="Chromosome"/>
</dbReference>
<gene>
    <name evidence="1" type="ordered locus">HCH_04243</name>
</gene>
<dbReference type="EMBL" id="CP000155">
    <property type="protein sequence ID" value="ABC30950.1"/>
    <property type="molecule type" value="Genomic_DNA"/>
</dbReference>
<organism evidence="1 2">
    <name type="scientific">Hahella chejuensis (strain KCTC 2396)</name>
    <dbReference type="NCBI Taxonomy" id="349521"/>
    <lineage>
        <taxon>Bacteria</taxon>
        <taxon>Pseudomonadati</taxon>
        <taxon>Pseudomonadota</taxon>
        <taxon>Gammaproteobacteria</taxon>
        <taxon>Oceanospirillales</taxon>
        <taxon>Hahellaceae</taxon>
        <taxon>Hahella</taxon>
    </lineage>
</organism>
<keyword evidence="2" id="KW-1185">Reference proteome</keyword>
<evidence type="ECO:0000313" key="2">
    <source>
        <dbReference type="Proteomes" id="UP000000238"/>
    </source>
</evidence>